<reference evidence="11" key="1">
    <citation type="submission" date="2017-04" db="EMBL/GenBank/DDBJ databases">
        <authorList>
            <person name="Porter S."/>
            <person name="Friesen M.L."/>
            <person name="Faber-Hammond J."/>
        </authorList>
    </citation>
    <scope>NUCLEOTIDE SEQUENCE</scope>
    <source>
        <strain evidence="11">Str16</strain>
    </source>
</reference>
<dbReference type="PROSITE" id="PS50928">
    <property type="entry name" value="ABC_TM1"/>
    <property type="match status" value="1"/>
</dbReference>
<comment type="similarity">
    <text evidence="2 9">Belongs to the binding-protein-dependent transport system permease family.</text>
</comment>
<evidence type="ECO:0000256" key="4">
    <source>
        <dbReference type="ARBA" id="ARBA00022475"/>
    </source>
</evidence>
<evidence type="ECO:0000256" key="8">
    <source>
        <dbReference type="ARBA" id="ARBA00056719"/>
    </source>
</evidence>
<dbReference type="EMBL" id="CABFNB010000057">
    <property type="protein sequence ID" value="VTZ60278.1"/>
    <property type="molecule type" value="Genomic_DNA"/>
</dbReference>
<dbReference type="OMA" id="VYASFWQ"/>
<feature type="transmembrane region" description="Helical" evidence="9">
    <location>
        <begin position="79"/>
        <end position="101"/>
    </location>
</feature>
<keyword evidence="5 9" id="KW-0812">Transmembrane</keyword>
<name>A0A508WW76_9HYPH</name>
<feature type="transmembrane region" description="Helical" evidence="9">
    <location>
        <begin position="113"/>
        <end position="132"/>
    </location>
</feature>
<dbReference type="Gene3D" id="1.10.3720.10">
    <property type="entry name" value="MetI-like"/>
    <property type="match status" value="1"/>
</dbReference>
<keyword evidence="14" id="KW-1185">Reference proteome</keyword>
<evidence type="ECO:0000313" key="11">
    <source>
        <dbReference type="EMBL" id="PLT97885.1"/>
    </source>
</evidence>
<evidence type="ECO:0000313" key="13">
    <source>
        <dbReference type="Proteomes" id="UP000507954"/>
    </source>
</evidence>
<keyword evidence="7 9" id="KW-0472">Membrane</keyword>
<proteinExistence type="inferred from homology"/>
<evidence type="ECO:0000256" key="3">
    <source>
        <dbReference type="ARBA" id="ARBA00022448"/>
    </source>
</evidence>
<protein>
    <submittedName>
        <fullName evidence="11 12">ABC transporter permease</fullName>
    </submittedName>
</protein>
<evidence type="ECO:0000256" key="2">
    <source>
        <dbReference type="ARBA" id="ARBA00009306"/>
    </source>
</evidence>
<feature type="transmembrane region" description="Helical" evidence="9">
    <location>
        <begin position="178"/>
        <end position="199"/>
    </location>
</feature>
<dbReference type="SUPFAM" id="SSF161098">
    <property type="entry name" value="MetI-like"/>
    <property type="match status" value="1"/>
</dbReference>
<dbReference type="Pfam" id="PF00528">
    <property type="entry name" value="BPD_transp_1"/>
    <property type="match status" value="1"/>
</dbReference>
<dbReference type="PANTHER" id="PTHR30151:SF0">
    <property type="entry name" value="ABC TRANSPORTER PERMEASE PROTEIN MJ0413-RELATED"/>
    <property type="match status" value="1"/>
</dbReference>
<reference evidence="12 13" key="3">
    <citation type="submission" date="2019-06" db="EMBL/GenBank/DDBJ databases">
        <authorList>
            <person name="Le Quere A."/>
            <person name="Colella S."/>
        </authorList>
    </citation>
    <scope>NUCLEOTIDE SEQUENCE [LARGE SCALE GENOMIC DNA]</scope>
    <source>
        <strain evidence="12">EmedicaeMD41</strain>
    </source>
</reference>
<gene>
    <name evidence="11" type="ORF">BMJ33_25415</name>
    <name evidence="12" type="ORF">EMEDMD4_150057</name>
</gene>
<evidence type="ECO:0000256" key="9">
    <source>
        <dbReference type="RuleBase" id="RU363032"/>
    </source>
</evidence>
<keyword evidence="4" id="KW-1003">Cell membrane</keyword>
<dbReference type="AlphaFoldDB" id="A0A508WW76"/>
<dbReference type="InterPro" id="IPR035906">
    <property type="entry name" value="MetI-like_sf"/>
</dbReference>
<dbReference type="GO" id="GO:0005886">
    <property type="term" value="C:plasma membrane"/>
    <property type="evidence" value="ECO:0007669"/>
    <property type="project" value="UniProtKB-SubCell"/>
</dbReference>
<evidence type="ECO:0000313" key="12">
    <source>
        <dbReference type="EMBL" id="VTZ60278.1"/>
    </source>
</evidence>
<evidence type="ECO:0000256" key="5">
    <source>
        <dbReference type="ARBA" id="ARBA00022692"/>
    </source>
</evidence>
<sequence length="267" mass="28828">MSTLTTKDEDIAAKRLSSANLAPIALNLIAFTLAIGFWWGITAAKLVVLPGPAEVFQRAIELIASGQLPLDIASSLRRVLTGFLLGVAAAIPVGFLMGWYGPVRALIEPYIQFFRMVPPLAIIPLAIVTMGIDEAPKVFVIFLASFLSCVVATYQGVISVDRTLISAARVLGANDGVLFHRVIIPASIPFILVGVRIGLGSAWATVVAAELIAAQSGLGFRMQQAQLYYDLPTIFVSLVTIGILGLLMDRIVQATERRLTRWQERAR</sequence>
<feature type="transmembrane region" description="Helical" evidence="9">
    <location>
        <begin position="21"/>
        <end position="41"/>
    </location>
</feature>
<feature type="transmembrane region" description="Helical" evidence="9">
    <location>
        <begin position="138"/>
        <end position="157"/>
    </location>
</feature>
<evidence type="ECO:0000256" key="1">
    <source>
        <dbReference type="ARBA" id="ARBA00004651"/>
    </source>
</evidence>
<keyword evidence="6 9" id="KW-1133">Transmembrane helix</keyword>
<comment type="function">
    <text evidence="8">Probably part of an ABC transporter complex. Probably responsible for the translocation of the substrate across the membrane.</text>
</comment>
<dbReference type="Proteomes" id="UP001190825">
    <property type="component" value="Unassembled WGS sequence"/>
</dbReference>
<evidence type="ECO:0000313" key="14">
    <source>
        <dbReference type="Proteomes" id="UP001190825"/>
    </source>
</evidence>
<dbReference type="Proteomes" id="UP000507954">
    <property type="component" value="Unassembled WGS sequence"/>
</dbReference>
<feature type="transmembrane region" description="Helical" evidence="9">
    <location>
        <begin position="227"/>
        <end position="248"/>
    </location>
</feature>
<keyword evidence="3 9" id="KW-0813">Transport</keyword>
<evidence type="ECO:0000256" key="7">
    <source>
        <dbReference type="ARBA" id="ARBA00023136"/>
    </source>
</evidence>
<dbReference type="EMBL" id="NBUC01000126">
    <property type="protein sequence ID" value="PLT97885.1"/>
    <property type="molecule type" value="Genomic_DNA"/>
</dbReference>
<comment type="subcellular location">
    <subcellularLocation>
        <location evidence="1 9">Cell membrane</location>
        <topology evidence="1 9">Multi-pass membrane protein</topology>
    </subcellularLocation>
</comment>
<dbReference type="InterPro" id="IPR000515">
    <property type="entry name" value="MetI-like"/>
</dbReference>
<evidence type="ECO:0000259" key="10">
    <source>
        <dbReference type="PROSITE" id="PS50928"/>
    </source>
</evidence>
<dbReference type="FunFam" id="1.10.3720.10:FF:000003">
    <property type="entry name" value="Aliphatic sulfonate ABC transporter permease"/>
    <property type="match status" value="1"/>
</dbReference>
<feature type="domain" description="ABC transmembrane type-1" evidence="10">
    <location>
        <begin position="72"/>
        <end position="252"/>
    </location>
</feature>
<dbReference type="CDD" id="cd06261">
    <property type="entry name" value="TM_PBP2"/>
    <property type="match status" value="1"/>
</dbReference>
<dbReference type="GO" id="GO:0042918">
    <property type="term" value="P:alkanesulfonate transmembrane transport"/>
    <property type="evidence" value="ECO:0007669"/>
    <property type="project" value="UniProtKB-ARBA"/>
</dbReference>
<dbReference type="PANTHER" id="PTHR30151">
    <property type="entry name" value="ALKANE SULFONATE ABC TRANSPORTER-RELATED, MEMBRANE SUBUNIT"/>
    <property type="match status" value="1"/>
</dbReference>
<reference evidence="11 14" key="2">
    <citation type="journal article" date="2018" name="FEMS Microbiol. Ecol.">
        <title>Co-invading symbiotic mutualists of Medicago polymorpha retain high ancestral diversity and contain diverse accessory genomes.</title>
        <authorList>
            <person name="Porter S.S."/>
            <person name="Faber-Hammond J.J."/>
            <person name="Friesen M.L."/>
        </authorList>
    </citation>
    <scope>NUCLEOTIDE SEQUENCE [LARGE SCALE GENOMIC DNA]</scope>
    <source>
        <strain evidence="11 14">Str16</strain>
    </source>
</reference>
<evidence type="ECO:0000256" key="6">
    <source>
        <dbReference type="ARBA" id="ARBA00022989"/>
    </source>
</evidence>
<organism evidence="12 13">
    <name type="scientific">Sinorhizobium medicae</name>
    <dbReference type="NCBI Taxonomy" id="110321"/>
    <lineage>
        <taxon>Bacteria</taxon>
        <taxon>Pseudomonadati</taxon>
        <taxon>Pseudomonadota</taxon>
        <taxon>Alphaproteobacteria</taxon>
        <taxon>Hyphomicrobiales</taxon>
        <taxon>Rhizobiaceae</taxon>
        <taxon>Sinorhizobium/Ensifer group</taxon>
        <taxon>Sinorhizobium</taxon>
    </lineage>
</organism>
<accession>A0A508WW76</accession>